<sequence>MSAPSDGPDAKHGDGSPVRGRVRPETGGVRADKNTLKTPDGDRRNGNSTAADPTRRGSFARGLGM</sequence>
<reference evidence="2" key="2">
    <citation type="submission" date="2023-12" db="EMBL/GenBank/DDBJ databases">
        <authorList>
            <person name="Sun Q."/>
            <person name="Inoue M."/>
        </authorList>
    </citation>
    <scope>NUCLEOTIDE SEQUENCE</scope>
    <source>
        <strain evidence="2">JCM 14265</strain>
    </source>
</reference>
<evidence type="ECO:0000313" key="3">
    <source>
        <dbReference type="Proteomes" id="UP001501425"/>
    </source>
</evidence>
<comment type="caution">
    <text evidence="2">The sequence shown here is derived from an EMBL/GenBank/DDBJ whole genome shotgun (WGS) entry which is preliminary data.</text>
</comment>
<accession>A0AAV3SRE6</accession>
<reference evidence="2" key="1">
    <citation type="journal article" date="2014" name="Int. J. Syst. Evol. Microbiol.">
        <title>Complete genome sequence of Corynebacterium casei LMG S-19264T (=DSM 44701T), isolated from a smear-ripened cheese.</title>
        <authorList>
            <consortium name="US DOE Joint Genome Institute (JGI-PGF)"/>
            <person name="Walter F."/>
            <person name="Albersmeier A."/>
            <person name="Kalinowski J."/>
            <person name="Ruckert C."/>
        </authorList>
    </citation>
    <scope>NUCLEOTIDE SEQUENCE</scope>
    <source>
        <strain evidence="2">JCM 14265</strain>
    </source>
</reference>
<dbReference type="EMBL" id="BAAADQ010000003">
    <property type="protein sequence ID" value="GAA0537419.1"/>
    <property type="molecule type" value="Genomic_DNA"/>
</dbReference>
<name>A0AAV3SRE6_9EURY</name>
<protein>
    <submittedName>
        <fullName evidence="2">Uncharacterized protein</fullName>
    </submittedName>
</protein>
<evidence type="ECO:0000313" key="2">
    <source>
        <dbReference type="EMBL" id="GAA0537419.1"/>
    </source>
</evidence>
<proteinExistence type="predicted"/>
<evidence type="ECO:0000256" key="1">
    <source>
        <dbReference type="SAM" id="MobiDB-lite"/>
    </source>
</evidence>
<dbReference type="Proteomes" id="UP001501425">
    <property type="component" value="Unassembled WGS sequence"/>
</dbReference>
<gene>
    <name evidence="2" type="ORF">GCM10008994_10710</name>
</gene>
<organism evidence="2 3">
    <name type="scientific">Halorubrum ejinorense</name>
    <dbReference type="NCBI Taxonomy" id="425309"/>
    <lineage>
        <taxon>Archaea</taxon>
        <taxon>Methanobacteriati</taxon>
        <taxon>Methanobacteriota</taxon>
        <taxon>Stenosarchaea group</taxon>
        <taxon>Halobacteria</taxon>
        <taxon>Halobacteriales</taxon>
        <taxon>Haloferacaceae</taxon>
        <taxon>Halorubrum</taxon>
    </lineage>
</organism>
<feature type="region of interest" description="Disordered" evidence="1">
    <location>
        <begin position="1"/>
        <end position="65"/>
    </location>
</feature>
<dbReference type="AlphaFoldDB" id="A0AAV3SRE6"/>
<feature type="compositionally biased region" description="Basic and acidic residues" evidence="1">
    <location>
        <begin position="30"/>
        <end position="45"/>
    </location>
</feature>